<evidence type="ECO:0000313" key="2">
    <source>
        <dbReference type="EMBL" id="MST79072.1"/>
    </source>
</evidence>
<evidence type="ECO:0000313" key="3">
    <source>
        <dbReference type="Proteomes" id="UP000452141"/>
    </source>
</evidence>
<keyword evidence="1" id="KW-0472">Membrane</keyword>
<feature type="transmembrane region" description="Helical" evidence="1">
    <location>
        <begin position="69"/>
        <end position="87"/>
    </location>
</feature>
<feature type="transmembrane region" description="Helical" evidence="1">
    <location>
        <begin position="12"/>
        <end position="31"/>
    </location>
</feature>
<keyword evidence="1" id="KW-1133">Transmembrane helix</keyword>
<gene>
    <name evidence="2" type="ORF">FYJ61_00945</name>
</gene>
<keyword evidence="1" id="KW-0812">Transmembrane</keyword>
<dbReference type="AlphaFoldDB" id="A0A844FLF8"/>
<dbReference type="EMBL" id="VUMW01000001">
    <property type="protein sequence ID" value="MST79072.1"/>
    <property type="molecule type" value="Genomic_DNA"/>
</dbReference>
<reference evidence="2 3" key="1">
    <citation type="submission" date="2019-08" db="EMBL/GenBank/DDBJ databases">
        <title>In-depth cultivation of the pig gut microbiome towards novel bacterial diversity and tailored functional studies.</title>
        <authorList>
            <person name="Wylensek D."/>
            <person name="Hitch T.C.A."/>
            <person name="Clavel T."/>
        </authorList>
    </citation>
    <scope>NUCLEOTIDE SEQUENCE [LARGE SCALE GENOMIC DNA]</scope>
    <source>
        <strain evidence="2 3">WCA-470BD-2E</strain>
    </source>
</reference>
<proteinExistence type="predicted"/>
<comment type="caution">
    <text evidence="2">The sequence shown here is derived from an EMBL/GenBank/DDBJ whole genome shotgun (WGS) entry which is preliminary data.</text>
</comment>
<sequence length="88" mass="10085">MNRYFPTKKSICLFWFSILASILTAVSLLWISGSSVFFIDWLGAAIFYAYLDSLSFLSDRKTLKCTFTVIFYVISVILDILVFFISGK</sequence>
<dbReference type="Proteomes" id="UP000452141">
    <property type="component" value="Unassembled WGS sequence"/>
</dbReference>
<name>A0A844FLF8_9LACO</name>
<protein>
    <submittedName>
        <fullName evidence="2">Uncharacterized protein</fullName>
    </submittedName>
</protein>
<feature type="transmembrane region" description="Helical" evidence="1">
    <location>
        <begin position="37"/>
        <end position="57"/>
    </location>
</feature>
<evidence type="ECO:0000256" key="1">
    <source>
        <dbReference type="SAM" id="Phobius"/>
    </source>
</evidence>
<organism evidence="2 3">
    <name type="scientific">Lactobacillus equicursoris</name>
    <dbReference type="NCBI Taxonomy" id="420645"/>
    <lineage>
        <taxon>Bacteria</taxon>
        <taxon>Bacillati</taxon>
        <taxon>Bacillota</taxon>
        <taxon>Bacilli</taxon>
        <taxon>Lactobacillales</taxon>
        <taxon>Lactobacillaceae</taxon>
        <taxon>Lactobacillus</taxon>
    </lineage>
</organism>
<accession>A0A844FLF8</accession>